<dbReference type="EMBL" id="JAFKCU010000002">
    <property type="protein sequence ID" value="MBN7815153.1"/>
    <property type="molecule type" value="Genomic_DNA"/>
</dbReference>
<dbReference type="Pfam" id="PF02687">
    <property type="entry name" value="FtsX"/>
    <property type="match status" value="1"/>
</dbReference>
<keyword evidence="5 7" id="KW-0472">Membrane</keyword>
<keyword evidence="2" id="KW-1003">Cell membrane</keyword>
<comment type="similarity">
    <text evidence="6">Belongs to the ABC-4 integral membrane protein family.</text>
</comment>
<evidence type="ECO:0000259" key="9">
    <source>
        <dbReference type="Pfam" id="PF12704"/>
    </source>
</evidence>
<evidence type="ECO:0000256" key="6">
    <source>
        <dbReference type="ARBA" id="ARBA00038076"/>
    </source>
</evidence>
<accession>A0ABS3CDG1</accession>
<evidence type="ECO:0000259" key="8">
    <source>
        <dbReference type="Pfam" id="PF02687"/>
    </source>
</evidence>
<evidence type="ECO:0000256" key="4">
    <source>
        <dbReference type="ARBA" id="ARBA00022989"/>
    </source>
</evidence>
<feature type="transmembrane region" description="Helical" evidence="7">
    <location>
        <begin position="293"/>
        <end position="315"/>
    </location>
</feature>
<keyword evidence="4 7" id="KW-1133">Transmembrane helix</keyword>
<evidence type="ECO:0000313" key="11">
    <source>
        <dbReference type="Proteomes" id="UP000664480"/>
    </source>
</evidence>
<evidence type="ECO:0000313" key="10">
    <source>
        <dbReference type="EMBL" id="MBN7815153.1"/>
    </source>
</evidence>
<comment type="caution">
    <text evidence="10">The sequence shown here is derived from an EMBL/GenBank/DDBJ whole genome shotgun (WGS) entry which is preliminary data.</text>
</comment>
<comment type="subcellular location">
    <subcellularLocation>
        <location evidence="1">Cell membrane</location>
        <topology evidence="1">Multi-pass membrane protein</topology>
    </subcellularLocation>
</comment>
<dbReference type="PANTHER" id="PTHR30572">
    <property type="entry name" value="MEMBRANE COMPONENT OF TRANSPORTER-RELATED"/>
    <property type="match status" value="1"/>
</dbReference>
<sequence>MLFFQLTWESFRFAVSALKSNITRTILSLLGVTIGIFAIIAVFTLVDSLENNIKASFSFLGTNVMRVDRFPFANGPQDYPWWKYFRRPPGTLAEYRFLEERLKSAEAVTISASAGTTVQAGSNAYQGMQLSGIEYTYQDVYDMPIEEGRYFLESEINASRNLAVVGRKIANTLYPNQPILGKEIKIKGIKFVVIGVFEEEGEGLFDAPSKDEACVIPYGAFSKMFYTGRNGIEPTIAVKGKEEDIGLVALENELTGLLRAKRGLKPIEEDNFALNKTEFIQNAIGSIFDVISIAGWVIGGFSILVGGFGIANIMFVSVRERTNIIGIQKSLGAKNYFILFQFLFEAVFLSLIGGITGILIVFGLSFIQLGSLELVLSFKNIVLGLGVSSAIGVVSGIVPATLAARMDPVEAIRTT</sequence>
<feature type="transmembrane region" description="Helical" evidence="7">
    <location>
        <begin position="26"/>
        <end position="46"/>
    </location>
</feature>
<feature type="transmembrane region" description="Helical" evidence="7">
    <location>
        <begin position="336"/>
        <end position="369"/>
    </location>
</feature>
<organism evidence="10 11">
    <name type="scientific">Algoriphagus pacificus</name>
    <dbReference type="NCBI Taxonomy" id="2811234"/>
    <lineage>
        <taxon>Bacteria</taxon>
        <taxon>Pseudomonadati</taxon>
        <taxon>Bacteroidota</taxon>
        <taxon>Cytophagia</taxon>
        <taxon>Cytophagales</taxon>
        <taxon>Cyclobacteriaceae</taxon>
        <taxon>Algoriphagus</taxon>
    </lineage>
</organism>
<protein>
    <submittedName>
        <fullName evidence="10">ABC transporter permease</fullName>
    </submittedName>
</protein>
<dbReference type="Proteomes" id="UP000664480">
    <property type="component" value="Unassembled WGS sequence"/>
</dbReference>
<name>A0ABS3CDG1_9BACT</name>
<dbReference type="InterPro" id="IPR025857">
    <property type="entry name" value="MacB_PCD"/>
</dbReference>
<keyword evidence="11" id="KW-1185">Reference proteome</keyword>
<dbReference type="RefSeq" id="WP_206585846.1">
    <property type="nucleotide sequence ID" value="NZ_JAFKCU010000002.1"/>
</dbReference>
<dbReference type="InterPro" id="IPR050250">
    <property type="entry name" value="Macrolide_Exporter_MacB"/>
</dbReference>
<evidence type="ECO:0000256" key="7">
    <source>
        <dbReference type="SAM" id="Phobius"/>
    </source>
</evidence>
<reference evidence="10 11" key="1">
    <citation type="submission" date="2021-03" db="EMBL/GenBank/DDBJ databases">
        <title>novel species isolated from a fishpond in China.</title>
        <authorList>
            <person name="Lu H."/>
            <person name="Cai Z."/>
        </authorList>
    </citation>
    <scope>NUCLEOTIDE SEQUENCE [LARGE SCALE GENOMIC DNA]</scope>
    <source>
        <strain evidence="10 11">YJ13C</strain>
    </source>
</reference>
<keyword evidence="3 7" id="KW-0812">Transmembrane</keyword>
<proteinExistence type="inferred from homology"/>
<feature type="domain" description="MacB-like periplasmic core" evidence="9">
    <location>
        <begin position="25"/>
        <end position="242"/>
    </location>
</feature>
<feature type="transmembrane region" description="Helical" evidence="7">
    <location>
        <begin position="381"/>
        <end position="404"/>
    </location>
</feature>
<evidence type="ECO:0000256" key="3">
    <source>
        <dbReference type="ARBA" id="ARBA00022692"/>
    </source>
</evidence>
<dbReference type="PANTHER" id="PTHR30572:SF4">
    <property type="entry name" value="ABC TRANSPORTER PERMEASE YTRF"/>
    <property type="match status" value="1"/>
</dbReference>
<dbReference type="InterPro" id="IPR003838">
    <property type="entry name" value="ABC3_permease_C"/>
</dbReference>
<gene>
    <name evidence="10" type="ORF">J0A69_06935</name>
</gene>
<dbReference type="Pfam" id="PF12704">
    <property type="entry name" value="MacB_PCD"/>
    <property type="match status" value="1"/>
</dbReference>
<evidence type="ECO:0000256" key="1">
    <source>
        <dbReference type="ARBA" id="ARBA00004651"/>
    </source>
</evidence>
<evidence type="ECO:0000256" key="5">
    <source>
        <dbReference type="ARBA" id="ARBA00023136"/>
    </source>
</evidence>
<feature type="domain" description="ABC3 transporter permease C-terminal" evidence="8">
    <location>
        <begin position="297"/>
        <end position="408"/>
    </location>
</feature>
<evidence type="ECO:0000256" key="2">
    <source>
        <dbReference type="ARBA" id="ARBA00022475"/>
    </source>
</evidence>